<evidence type="ECO:0000313" key="3">
    <source>
        <dbReference type="Proteomes" id="UP001283361"/>
    </source>
</evidence>
<name>A0AAE1A3T6_9GAST</name>
<keyword evidence="1" id="KW-1133">Transmembrane helix</keyword>
<dbReference type="EMBL" id="JAWDGP010002758">
    <property type="protein sequence ID" value="KAK3780171.1"/>
    <property type="molecule type" value="Genomic_DNA"/>
</dbReference>
<keyword evidence="1" id="KW-0812">Transmembrane</keyword>
<proteinExistence type="predicted"/>
<feature type="transmembrane region" description="Helical" evidence="1">
    <location>
        <begin position="62"/>
        <end position="86"/>
    </location>
</feature>
<accession>A0AAE1A3T6</accession>
<protein>
    <submittedName>
        <fullName evidence="2">Uncharacterized protein</fullName>
    </submittedName>
</protein>
<dbReference type="Proteomes" id="UP001283361">
    <property type="component" value="Unassembled WGS sequence"/>
</dbReference>
<dbReference type="AlphaFoldDB" id="A0AAE1A3T6"/>
<feature type="transmembrane region" description="Helical" evidence="1">
    <location>
        <begin position="34"/>
        <end position="56"/>
    </location>
</feature>
<gene>
    <name evidence="2" type="ORF">RRG08_051649</name>
</gene>
<keyword evidence="1" id="KW-0472">Membrane</keyword>
<sequence>MIKVRTSEKQEIEKSRSEPSLGYNIIYHIPGGTYGTICVGSSSFFYSIVIILFIAFPETELVILSSLLHLLSVSSIPSFPTLFFLLSIPSRSSSQFGLVSSSQDFNPIELVTANLLGAFSGFVLLQNITQQGQRVPGRAESKAFVR</sequence>
<keyword evidence="3" id="KW-1185">Reference proteome</keyword>
<evidence type="ECO:0000256" key="1">
    <source>
        <dbReference type="SAM" id="Phobius"/>
    </source>
</evidence>
<organism evidence="2 3">
    <name type="scientific">Elysia crispata</name>
    <name type="common">lettuce slug</name>
    <dbReference type="NCBI Taxonomy" id="231223"/>
    <lineage>
        <taxon>Eukaryota</taxon>
        <taxon>Metazoa</taxon>
        <taxon>Spiralia</taxon>
        <taxon>Lophotrochozoa</taxon>
        <taxon>Mollusca</taxon>
        <taxon>Gastropoda</taxon>
        <taxon>Heterobranchia</taxon>
        <taxon>Euthyneura</taxon>
        <taxon>Panpulmonata</taxon>
        <taxon>Sacoglossa</taxon>
        <taxon>Placobranchoidea</taxon>
        <taxon>Plakobranchidae</taxon>
        <taxon>Elysia</taxon>
    </lineage>
</organism>
<comment type="caution">
    <text evidence="2">The sequence shown here is derived from an EMBL/GenBank/DDBJ whole genome shotgun (WGS) entry which is preliminary data.</text>
</comment>
<evidence type="ECO:0000313" key="2">
    <source>
        <dbReference type="EMBL" id="KAK3780171.1"/>
    </source>
</evidence>
<reference evidence="2" key="1">
    <citation type="journal article" date="2023" name="G3 (Bethesda)">
        <title>A reference genome for the long-term kleptoplast-retaining sea slug Elysia crispata morphotype clarki.</title>
        <authorList>
            <person name="Eastman K.E."/>
            <person name="Pendleton A.L."/>
            <person name="Shaikh M.A."/>
            <person name="Suttiyut T."/>
            <person name="Ogas R."/>
            <person name="Tomko P."/>
            <person name="Gavelis G."/>
            <person name="Widhalm J.R."/>
            <person name="Wisecaver J.H."/>
        </authorList>
    </citation>
    <scope>NUCLEOTIDE SEQUENCE</scope>
    <source>
        <strain evidence="2">ECLA1</strain>
    </source>
</reference>